<protein>
    <submittedName>
        <fullName evidence="1">Short chain dehydrogenase</fullName>
    </submittedName>
</protein>
<accession>A0AB35WS67</accession>
<organism evidence="1 2">
    <name type="scientific">Pseudomonas auratipiscis</name>
    <dbReference type="NCBI Taxonomy" id="3115853"/>
    <lineage>
        <taxon>Bacteria</taxon>
        <taxon>Pseudomonadati</taxon>
        <taxon>Pseudomonadota</taxon>
        <taxon>Gammaproteobacteria</taxon>
        <taxon>Pseudomonadales</taxon>
        <taxon>Pseudomonadaceae</taxon>
        <taxon>Pseudomonas</taxon>
    </lineage>
</organism>
<dbReference type="Proteomes" id="UP001307839">
    <property type="component" value="Unassembled WGS sequence"/>
</dbReference>
<reference evidence="1 2" key="1">
    <citation type="submission" date="2024-01" db="EMBL/GenBank/DDBJ databases">
        <title>Unpublished Manusciprt.</title>
        <authorList>
            <person name="Duman M."/>
            <person name="Valdes E.G."/>
            <person name="Ajmi N."/>
            <person name="Altun S."/>
            <person name="Saticioglu I.B."/>
        </authorList>
    </citation>
    <scope>NUCLEOTIDE SEQUENCE [LARGE SCALE GENOMIC DNA]</scope>
    <source>
        <strain evidence="1 2">120P</strain>
    </source>
</reference>
<sequence>MIDPATGMKPGQRYTIESRERAPQFPGFFLDAKYYLGPELLTAIGWMEGQRFLYDDIDPQGQPVYPDRIAGTIEDLNLTLADGTQLKLEQVHQEARLDTLEAGNQTTYESPRPLSVRKSSVPKACLVGGALLIAGLLYTLDRKSRGKRLR</sequence>
<comment type="caution">
    <text evidence="1">The sequence shown here is derived from an EMBL/GenBank/DDBJ whole genome shotgun (WGS) entry which is preliminary data.</text>
</comment>
<gene>
    <name evidence="1" type="ORF">V0R53_00855</name>
</gene>
<keyword evidence="2" id="KW-1185">Reference proteome</keyword>
<name>A0AB35WS67_9PSED</name>
<evidence type="ECO:0000313" key="2">
    <source>
        <dbReference type="Proteomes" id="UP001307839"/>
    </source>
</evidence>
<dbReference type="EMBL" id="JAZDQP010000001">
    <property type="protein sequence ID" value="MEE1864934.1"/>
    <property type="molecule type" value="Genomic_DNA"/>
</dbReference>
<dbReference type="RefSeq" id="WP_330078561.1">
    <property type="nucleotide sequence ID" value="NZ_JAZDCU010000001.1"/>
</dbReference>
<proteinExistence type="predicted"/>
<dbReference type="AlphaFoldDB" id="A0AB35WS67"/>
<evidence type="ECO:0000313" key="1">
    <source>
        <dbReference type="EMBL" id="MEE1864934.1"/>
    </source>
</evidence>